<dbReference type="InterPro" id="IPR001650">
    <property type="entry name" value="Helicase_C-like"/>
</dbReference>
<evidence type="ECO:0000256" key="1">
    <source>
        <dbReference type="ARBA" id="ARBA00004123"/>
    </source>
</evidence>
<organism evidence="15 16">
    <name type="scientific">Cyclotella cryptica</name>
    <dbReference type="NCBI Taxonomy" id="29204"/>
    <lineage>
        <taxon>Eukaryota</taxon>
        <taxon>Sar</taxon>
        <taxon>Stramenopiles</taxon>
        <taxon>Ochrophyta</taxon>
        <taxon>Bacillariophyta</taxon>
        <taxon>Coscinodiscophyceae</taxon>
        <taxon>Thalassiosirophycidae</taxon>
        <taxon>Stephanodiscales</taxon>
        <taxon>Stephanodiscaceae</taxon>
        <taxon>Cyclotella</taxon>
    </lineage>
</organism>
<evidence type="ECO:0000313" key="16">
    <source>
        <dbReference type="Proteomes" id="UP001516023"/>
    </source>
</evidence>
<feature type="domain" description="RING-type" evidence="12">
    <location>
        <begin position="625"/>
        <end position="667"/>
    </location>
</feature>
<dbReference type="SMART" id="SM00487">
    <property type="entry name" value="DEXDc"/>
    <property type="match status" value="1"/>
</dbReference>
<evidence type="ECO:0000259" key="14">
    <source>
        <dbReference type="PROSITE" id="PS51194"/>
    </source>
</evidence>
<keyword evidence="7" id="KW-0862">Zinc</keyword>
<dbReference type="PROSITE" id="PS00518">
    <property type="entry name" value="ZF_RING_1"/>
    <property type="match status" value="1"/>
</dbReference>
<comment type="subcellular location">
    <subcellularLocation>
        <location evidence="1">Nucleus</location>
    </subcellularLocation>
</comment>
<keyword evidence="9" id="KW-0539">Nucleus</keyword>
<dbReference type="EMBL" id="JABMIG020000467">
    <property type="protein sequence ID" value="KAL3777049.1"/>
    <property type="molecule type" value="Genomic_DNA"/>
</dbReference>
<dbReference type="PROSITE" id="PS51194">
    <property type="entry name" value="HELICASE_CTER"/>
    <property type="match status" value="1"/>
</dbReference>
<dbReference type="GO" id="GO:0004386">
    <property type="term" value="F:helicase activity"/>
    <property type="evidence" value="ECO:0007669"/>
    <property type="project" value="UniProtKB-KW"/>
</dbReference>
<evidence type="ECO:0000259" key="13">
    <source>
        <dbReference type="PROSITE" id="PS51192"/>
    </source>
</evidence>
<dbReference type="SMART" id="SM00184">
    <property type="entry name" value="RING"/>
    <property type="match status" value="1"/>
</dbReference>
<dbReference type="GO" id="GO:0008270">
    <property type="term" value="F:zinc ion binding"/>
    <property type="evidence" value="ECO:0007669"/>
    <property type="project" value="UniProtKB-KW"/>
</dbReference>
<dbReference type="InterPro" id="IPR014001">
    <property type="entry name" value="Helicase_ATP-bd"/>
</dbReference>
<dbReference type="InterPro" id="IPR014905">
    <property type="entry name" value="HIRAN"/>
</dbReference>
<dbReference type="CDD" id="cd18793">
    <property type="entry name" value="SF2_C_SNF"/>
    <property type="match status" value="1"/>
</dbReference>
<dbReference type="SMART" id="SM00910">
    <property type="entry name" value="HIRAN"/>
    <property type="match status" value="1"/>
</dbReference>
<dbReference type="Gene3D" id="3.40.50.10810">
    <property type="entry name" value="Tandem AAA-ATPase domain"/>
    <property type="match status" value="1"/>
</dbReference>
<keyword evidence="6" id="KW-0347">Helicase</keyword>
<dbReference type="InterPro" id="IPR017907">
    <property type="entry name" value="Znf_RING_CS"/>
</dbReference>
<evidence type="ECO:0000256" key="3">
    <source>
        <dbReference type="ARBA" id="ARBA00022741"/>
    </source>
</evidence>
<keyword evidence="5" id="KW-0378">Hydrolase</keyword>
<dbReference type="GO" id="GO:0005524">
    <property type="term" value="F:ATP binding"/>
    <property type="evidence" value="ECO:0007669"/>
    <property type="project" value="UniProtKB-KW"/>
</dbReference>
<dbReference type="InterPro" id="IPR013083">
    <property type="entry name" value="Znf_RING/FYVE/PHD"/>
</dbReference>
<evidence type="ECO:0000256" key="2">
    <source>
        <dbReference type="ARBA" id="ARBA00022723"/>
    </source>
</evidence>
<keyword evidence="8" id="KW-0067">ATP-binding</keyword>
<evidence type="ECO:0000313" key="15">
    <source>
        <dbReference type="EMBL" id="KAL3777049.1"/>
    </source>
</evidence>
<evidence type="ECO:0000256" key="7">
    <source>
        <dbReference type="ARBA" id="ARBA00022833"/>
    </source>
</evidence>
<dbReference type="AlphaFoldDB" id="A0ABD3NMN1"/>
<dbReference type="SUPFAM" id="SSF52540">
    <property type="entry name" value="P-loop containing nucleoside triphosphate hydrolases"/>
    <property type="match status" value="2"/>
</dbReference>
<dbReference type="InterPro" id="IPR050628">
    <property type="entry name" value="SNF2_RAD54_helicase_TF"/>
</dbReference>
<dbReference type="InterPro" id="IPR001841">
    <property type="entry name" value="Znf_RING"/>
</dbReference>
<dbReference type="SUPFAM" id="SSF57850">
    <property type="entry name" value="RING/U-box"/>
    <property type="match status" value="1"/>
</dbReference>
<dbReference type="Gene3D" id="3.30.40.10">
    <property type="entry name" value="Zinc/RING finger domain, C3HC4 (zinc finger)"/>
    <property type="match status" value="1"/>
</dbReference>
<keyword evidence="2" id="KW-0479">Metal-binding</keyword>
<evidence type="ECO:0000256" key="4">
    <source>
        <dbReference type="ARBA" id="ARBA00022771"/>
    </source>
</evidence>
<dbReference type="Gene3D" id="3.30.70.2330">
    <property type="match status" value="1"/>
</dbReference>
<dbReference type="PANTHER" id="PTHR45626">
    <property type="entry name" value="TRANSCRIPTION TERMINATION FACTOR 2-RELATED"/>
    <property type="match status" value="1"/>
</dbReference>
<dbReference type="Pfam" id="PF08797">
    <property type="entry name" value="HIRAN"/>
    <property type="match status" value="1"/>
</dbReference>
<dbReference type="Pfam" id="PF13639">
    <property type="entry name" value="zf-RING_2"/>
    <property type="match status" value="1"/>
</dbReference>
<gene>
    <name evidence="15" type="ORF">HJC23_001367</name>
</gene>
<feature type="region of interest" description="Disordered" evidence="11">
    <location>
        <begin position="1"/>
        <end position="31"/>
    </location>
</feature>
<dbReference type="SMART" id="SM00490">
    <property type="entry name" value="HELICc"/>
    <property type="match status" value="1"/>
</dbReference>
<evidence type="ECO:0000256" key="9">
    <source>
        <dbReference type="ARBA" id="ARBA00023242"/>
    </source>
</evidence>
<sequence length="901" mass="100265">MSSRHIIVIDDDNDSSSSSSSDHDENPSNDTLLGYGEYPIVGIRYYTGVAHPGEFVTLIREPHNPYDANAIRVDNLRGERVGHVKATMAKALAVVMDGRGDGGGGGVGVRVEGTIPRRGNAYTRGPTLDGFIPLLHSNSLFFFSSQSFAASTHTRILLHRILRRTSTKRRAQLTKYPRFEFPFGIPFLSPSSMPTAPSVAIVTKRLDWNAPQAALDKLFEETLKQQYDNLPNIPMPTCFQNVTPMDYQILGIQWLVKRETIPTPPPFYKRVQENGRHMYLCEITQSSRIEPPQPIRGSILCDEMGLEAKTLEGSSKRCTMIVCPVSVLSNWTDQISQFVVPGVLSVELYHGPQRNSILPKVMAGHVDVLLVSYNTLAAEYDAFGTKGVTPTQKKARRESIFDIDFHRIVLDEAHTIRNSKTRGFKAVSLIRADRKLALTGTPFVNTADDIYSLFSFLGVEPLKDKSIFMRAITQPIKNGDDMGLTRLRTTMGFLSLRRSKQNINMKLVEKDVQLCSVAFANDAHKKVYDALFGTVKVAMTAILEDDTKALKNYSVIFEKLLRLRQACCSGLLLSEERRQIALDVFQEMQSKGSTKKLTAEEGLALLEKLKGTFAQSESDSSLPECGICLMEMDEAVGTIIRNCGHVFCNLCIHQVLAKANKKCPYCRAPFRESDIVDMSQAKCAANETGDTKSAEEFQFGMPPKIQALLGAIQRMKRDEKGGSFDCASSTFFGSSLPDSSTLFCLVIFSQFTSHLDIIGDAMKDSGHTFVRIDGSISAPKRIAAISSFNSDNPDAPRFILCSLLASGTGINLTRANWCFMMDVWWNEAVESQAMDRIHRISQTRKVNVLRFVMQGSIEERIIKVQERKSLQAKGALQKLKGDEKRKALIGDLRGLLEIKEE</sequence>
<dbReference type="InterPro" id="IPR038718">
    <property type="entry name" value="SNF2-like_sf"/>
</dbReference>
<accession>A0ABD3NMN1</accession>
<evidence type="ECO:0000259" key="12">
    <source>
        <dbReference type="PROSITE" id="PS50089"/>
    </source>
</evidence>
<dbReference type="Gene3D" id="3.40.50.300">
    <property type="entry name" value="P-loop containing nucleotide triphosphate hydrolases"/>
    <property type="match status" value="1"/>
</dbReference>
<feature type="domain" description="Helicase C-terminal" evidence="14">
    <location>
        <begin position="735"/>
        <end position="880"/>
    </location>
</feature>
<dbReference type="PANTHER" id="PTHR45626:SF17">
    <property type="entry name" value="HELICASE-LIKE TRANSCRIPTION FACTOR"/>
    <property type="match status" value="1"/>
</dbReference>
<evidence type="ECO:0000256" key="6">
    <source>
        <dbReference type="ARBA" id="ARBA00022806"/>
    </source>
</evidence>
<comment type="caution">
    <text evidence="15">The sequence shown here is derived from an EMBL/GenBank/DDBJ whole genome shotgun (WGS) entry which is preliminary data.</text>
</comment>
<evidence type="ECO:0000256" key="10">
    <source>
        <dbReference type="PROSITE-ProRule" id="PRU00175"/>
    </source>
</evidence>
<dbReference type="GO" id="GO:0005634">
    <property type="term" value="C:nucleus"/>
    <property type="evidence" value="ECO:0007669"/>
    <property type="project" value="UniProtKB-SubCell"/>
</dbReference>
<dbReference type="Proteomes" id="UP001516023">
    <property type="component" value="Unassembled WGS sequence"/>
</dbReference>
<keyword evidence="16" id="KW-1185">Reference proteome</keyword>
<dbReference type="PROSITE" id="PS50089">
    <property type="entry name" value="ZF_RING_2"/>
    <property type="match status" value="1"/>
</dbReference>
<evidence type="ECO:0000256" key="5">
    <source>
        <dbReference type="ARBA" id="ARBA00022801"/>
    </source>
</evidence>
<evidence type="ECO:0000256" key="8">
    <source>
        <dbReference type="ARBA" id="ARBA00022840"/>
    </source>
</evidence>
<name>A0ABD3NMN1_9STRA</name>
<proteinExistence type="predicted"/>
<evidence type="ECO:0000256" key="11">
    <source>
        <dbReference type="SAM" id="MobiDB-lite"/>
    </source>
</evidence>
<dbReference type="Pfam" id="PF00176">
    <property type="entry name" value="SNF2-rel_dom"/>
    <property type="match status" value="1"/>
</dbReference>
<reference evidence="15 16" key="1">
    <citation type="journal article" date="2020" name="G3 (Bethesda)">
        <title>Improved Reference Genome for Cyclotella cryptica CCMP332, a Model for Cell Wall Morphogenesis, Salinity Adaptation, and Lipid Production in Diatoms (Bacillariophyta).</title>
        <authorList>
            <person name="Roberts W.R."/>
            <person name="Downey K.M."/>
            <person name="Ruck E.C."/>
            <person name="Traller J.C."/>
            <person name="Alverson A.J."/>
        </authorList>
    </citation>
    <scope>NUCLEOTIDE SEQUENCE [LARGE SCALE GENOMIC DNA]</scope>
    <source>
        <strain evidence="15 16">CCMP332</strain>
    </source>
</reference>
<dbReference type="InterPro" id="IPR027417">
    <property type="entry name" value="P-loop_NTPase"/>
</dbReference>
<protein>
    <submittedName>
        <fullName evidence="15">Uncharacterized protein</fullName>
    </submittedName>
</protein>
<dbReference type="InterPro" id="IPR049730">
    <property type="entry name" value="SNF2/RAD54-like_C"/>
</dbReference>
<dbReference type="GO" id="GO:0016787">
    <property type="term" value="F:hydrolase activity"/>
    <property type="evidence" value="ECO:0007669"/>
    <property type="project" value="UniProtKB-KW"/>
</dbReference>
<dbReference type="PROSITE" id="PS51192">
    <property type="entry name" value="HELICASE_ATP_BIND_1"/>
    <property type="match status" value="1"/>
</dbReference>
<dbReference type="InterPro" id="IPR000330">
    <property type="entry name" value="SNF2_N"/>
</dbReference>
<keyword evidence="3" id="KW-0547">Nucleotide-binding</keyword>
<dbReference type="Pfam" id="PF00271">
    <property type="entry name" value="Helicase_C"/>
    <property type="match status" value="1"/>
</dbReference>
<keyword evidence="4 10" id="KW-0863">Zinc-finger</keyword>
<feature type="domain" description="Helicase ATP-binding" evidence="13">
    <location>
        <begin position="269"/>
        <end position="460"/>
    </location>
</feature>